<organism evidence="1 2">
    <name type="scientific">Claviceps pusilla</name>
    <dbReference type="NCBI Taxonomy" id="123648"/>
    <lineage>
        <taxon>Eukaryota</taxon>
        <taxon>Fungi</taxon>
        <taxon>Dikarya</taxon>
        <taxon>Ascomycota</taxon>
        <taxon>Pezizomycotina</taxon>
        <taxon>Sordariomycetes</taxon>
        <taxon>Hypocreomycetidae</taxon>
        <taxon>Hypocreales</taxon>
        <taxon>Clavicipitaceae</taxon>
        <taxon>Claviceps</taxon>
    </lineage>
</organism>
<reference evidence="1" key="1">
    <citation type="journal article" date="2020" name="bioRxiv">
        <title>Whole genome comparisons of ergot fungi reveals the divergence and evolution of species within the genus Claviceps are the result of varying mechanisms driving genome evolution and host range expansion.</title>
        <authorList>
            <person name="Wyka S.A."/>
            <person name="Mondo S.J."/>
            <person name="Liu M."/>
            <person name="Dettman J."/>
            <person name="Nalam V."/>
            <person name="Broders K.D."/>
        </authorList>
    </citation>
    <scope>NUCLEOTIDE SEQUENCE</scope>
    <source>
        <strain evidence="1">CCC 602</strain>
    </source>
</reference>
<comment type="caution">
    <text evidence="1">The sequence shown here is derived from an EMBL/GenBank/DDBJ whole genome shotgun (WGS) entry which is preliminary data.</text>
</comment>
<dbReference type="AlphaFoldDB" id="A0A9P7SYG8"/>
<dbReference type="Proteomes" id="UP000748025">
    <property type="component" value="Unassembled WGS sequence"/>
</dbReference>
<name>A0A9P7SYG8_9HYPO</name>
<protein>
    <submittedName>
        <fullName evidence="1">Uncharacterized protein</fullName>
    </submittedName>
</protein>
<proteinExistence type="predicted"/>
<keyword evidence="2" id="KW-1185">Reference proteome</keyword>
<gene>
    <name evidence="1" type="ORF">E4U43_008181</name>
</gene>
<dbReference type="EMBL" id="SRPW01000844">
    <property type="protein sequence ID" value="KAG6011681.1"/>
    <property type="molecule type" value="Genomic_DNA"/>
</dbReference>
<accession>A0A9P7SYG8</accession>
<evidence type="ECO:0000313" key="1">
    <source>
        <dbReference type="EMBL" id="KAG6011681.1"/>
    </source>
</evidence>
<evidence type="ECO:0000313" key="2">
    <source>
        <dbReference type="Proteomes" id="UP000748025"/>
    </source>
</evidence>
<sequence length="84" mass="9426">MIKSNRQLGEQIVVYLGDDYDHLLNPTFLANSSTVREPLEPDLAAFLSKDLPQLRFFNANILLAKAHRPPTTASSFIMVVGLRQ</sequence>